<protein>
    <submittedName>
        <fullName evidence="1">Uncharacterized protein</fullName>
    </submittedName>
</protein>
<accession>A0A2X4Q0D4</accession>
<keyword evidence="2" id="KW-1185">Reference proteome</keyword>
<gene>
    <name evidence="1" type="ORF">NCTC12858_01418</name>
</gene>
<dbReference type="Proteomes" id="UP000249300">
    <property type="component" value="Chromosome 1"/>
</dbReference>
<sequence length="159" mass="17541">MNRMEKVEEMLRLATESLKNGDYGVEDLLKLQGLALAFATQCGALAQVCLGKKGINTSQTFPIGSRVCYSGEEKSNTMEVSLPATFSLKALLPIVDYYSVVKEVFDNREENLQNFQIKISASSSGIEALQHVRALGLKDDSSVWSILRGAIDRYYSGLH</sequence>
<organism evidence="1 2">
    <name type="scientific">Porphyromonas crevioricanis</name>
    <dbReference type="NCBI Taxonomy" id="393921"/>
    <lineage>
        <taxon>Bacteria</taxon>
        <taxon>Pseudomonadati</taxon>
        <taxon>Bacteroidota</taxon>
        <taxon>Bacteroidia</taxon>
        <taxon>Bacteroidales</taxon>
        <taxon>Porphyromonadaceae</taxon>
        <taxon>Porphyromonas</taxon>
    </lineage>
</organism>
<evidence type="ECO:0000313" key="2">
    <source>
        <dbReference type="Proteomes" id="UP000249300"/>
    </source>
</evidence>
<proteinExistence type="predicted"/>
<dbReference type="EMBL" id="LS483447">
    <property type="protein sequence ID" value="SQH73557.1"/>
    <property type="molecule type" value="Genomic_DNA"/>
</dbReference>
<dbReference type="AlphaFoldDB" id="A0A2X4Q0D4"/>
<dbReference type="KEGG" id="pcre:NCTC12858_01418"/>
<evidence type="ECO:0000313" key="1">
    <source>
        <dbReference type="EMBL" id="SQH73557.1"/>
    </source>
</evidence>
<reference evidence="1 2" key="1">
    <citation type="submission" date="2018-06" db="EMBL/GenBank/DDBJ databases">
        <authorList>
            <consortium name="Pathogen Informatics"/>
            <person name="Doyle S."/>
        </authorList>
    </citation>
    <scope>NUCLEOTIDE SEQUENCE [LARGE SCALE GENOMIC DNA]</scope>
    <source>
        <strain evidence="1 2">NCTC12858</strain>
    </source>
</reference>
<name>A0A2X4Q0D4_9PORP</name>